<keyword evidence="4" id="KW-0274">FAD</keyword>
<feature type="domain" description="FAD-binding" evidence="7">
    <location>
        <begin position="13"/>
        <end position="342"/>
    </location>
</feature>
<dbReference type="OrthoDB" id="417877at2759"/>
<reference evidence="8" key="2">
    <citation type="submission" date="2020-05" db="EMBL/GenBank/DDBJ databases">
        <authorList>
            <person name="Kim H.-S."/>
            <person name="Proctor R.H."/>
            <person name="Brown D.W."/>
        </authorList>
    </citation>
    <scope>NUCLEOTIDE SEQUENCE</scope>
    <source>
        <strain evidence="8">NRRL 22465</strain>
    </source>
</reference>
<evidence type="ECO:0000256" key="4">
    <source>
        <dbReference type="ARBA" id="ARBA00022827"/>
    </source>
</evidence>
<gene>
    <name evidence="8" type="ORF">FZEAL_2493</name>
</gene>
<dbReference type="Gene3D" id="3.50.50.60">
    <property type="entry name" value="FAD/NAD(P)-binding domain"/>
    <property type="match status" value="1"/>
</dbReference>
<evidence type="ECO:0000313" key="8">
    <source>
        <dbReference type="EMBL" id="KAF4981771.1"/>
    </source>
</evidence>
<organism evidence="8 9">
    <name type="scientific">Fusarium zealandicum</name>
    <dbReference type="NCBI Taxonomy" id="1053134"/>
    <lineage>
        <taxon>Eukaryota</taxon>
        <taxon>Fungi</taxon>
        <taxon>Dikarya</taxon>
        <taxon>Ascomycota</taxon>
        <taxon>Pezizomycotina</taxon>
        <taxon>Sordariomycetes</taxon>
        <taxon>Hypocreomycetidae</taxon>
        <taxon>Hypocreales</taxon>
        <taxon>Nectriaceae</taxon>
        <taxon>Fusarium</taxon>
        <taxon>Fusarium staphyleae species complex</taxon>
    </lineage>
</organism>
<dbReference type="GO" id="GO:0071949">
    <property type="term" value="F:FAD binding"/>
    <property type="evidence" value="ECO:0007669"/>
    <property type="project" value="InterPro"/>
</dbReference>
<keyword evidence="3" id="KW-0285">Flavoprotein</keyword>
<keyword evidence="6" id="KW-0503">Monooxygenase</keyword>
<dbReference type="SUPFAM" id="SSF51905">
    <property type="entry name" value="FAD/NAD(P)-binding domain"/>
    <property type="match status" value="1"/>
</dbReference>
<dbReference type="Proteomes" id="UP000635477">
    <property type="component" value="Unassembled WGS sequence"/>
</dbReference>
<keyword evidence="5" id="KW-0560">Oxidoreductase</keyword>
<dbReference type="PRINTS" id="PR00420">
    <property type="entry name" value="RNGMNOXGNASE"/>
</dbReference>
<dbReference type="EMBL" id="JABEYC010000151">
    <property type="protein sequence ID" value="KAF4981771.1"/>
    <property type="molecule type" value="Genomic_DNA"/>
</dbReference>
<dbReference type="PANTHER" id="PTHR46720">
    <property type="entry name" value="HYDROXYLASE, PUTATIVE (AFU_ORTHOLOGUE AFUA_3G01460)-RELATED"/>
    <property type="match status" value="1"/>
</dbReference>
<protein>
    <recommendedName>
        <fullName evidence="7">FAD-binding domain-containing protein</fullName>
    </recommendedName>
</protein>
<dbReference type="GO" id="GO:0044550">
    <property type="term" value="P:secondary metabolite biosynthetic process"/>
    <property type="evidence" value="ECO:0007669"/>
    <property type="project" value="TreeGrafter"/>
</dbReference>
<comment type="similarity">
    <text evidence="2">Belongs to the paxM FAD-dependent monooxygenase family.</text>
</comment>
<comment type="caution">
    <text evidence="8">The sequence shown here is derived from an EMBL/GenBank/DDBJ whole genome shotgun (WGS) entry which is preliminary data.</text>
</comment>
<reference evidence="8" key="1">
    <citation type="journal article" date="2020" name="BMC Genomics">
        <title>Correction to: Identification and distribution of gene clusters required for synthesis of sphingolipid metabolism inhibitors in diverse species of the filamentous fungus Fusarium.</title>
        <authorList>
            <person name="Kim H.S."/>
            <person name="Lohmar J.M."/>
            <person name="Busman M."/>
            <person name="Brown D.W."/>
            <person name="Naumann T.A."/>
            <person name="Divon H.H."/>
            <person name="Lysoe E."/>
            <person name="Uhlig S."/>
            <person name="Proctor R.H."/>
        </authorList>
    </citation>
    <scope>NUCLEOTIDE SEQUENCE</scope>
    <source>
        <strain evidence="8">NRRL 22465</strain>
    </source>
</reference>
<dbReference type="GO" id="GO:0004497">
    <property type="term" value="F:monooxygenase activity"/>
    <property type="evidence" value="ECO:0007669"/>
    <property type="project" value="UniProtKB-KW"/>
</dbReference>
<accession>A0A8H4XNJ3</accession>
<name>A0A8H4XNJ3_9HYPO</name>
<evidence type="ECO:0000313" key="9">
    <source>
        <dbReference type="Proteomes" id="UP000635477"/>
    </source>
</evidence>
<dbReference type="InterPro" id="IPR051104">
    <property type="entry name" value="FAD_monoxygenase"/>
</dbReference>
<keyword evidence="9" id="KW-1185">Reference proteome</keyword>
<sequence length="426" mass="47186">MAIPPKSSPKPFDISVVGGGIAGLTLAIALHHRNIPVTLYERASNFHEIGAGVSFTPNAVRAMEACHPGIYKAFERVCTWNGWESKRGTWFDFLDGIAEDGATFPIKTSLGQNGVHRAHFLDELTKLLPSDRIQFGKQIEDAKEDANGKVVIKFTDGTSASTDALIGCDGIRSRVRQLLVGADHPSAMPTYSHKYAYRGLVPMDKAIEAVGEERARNACMHMGPDGHMLTFPVTHGEKLNIVAFRTTDQPWDGERMTKVARRQEALDDFKGYNSSVRKLLKLTEEELNVWAIFDLGDHPVSTFYRGRICISGDAAHATAPHHGAGAGFCIEDSAVMAELLADDRVQASRDLEAVFAVFDACRRERTQWLVQSSRRIGDCYEWRADGVGRDFGKIEREINERLETISGIDLDAVCKDAREDLRKRLA</sequence>
<dbReference type="InterPro" id="IPR036188">
    <property type="entry name" value="FAD/NAD-bd_sf"/>
</dbReference>
<evidence type="ECO:0000256" key="5">
    <source>
        <dbReference type="ARBA" id="ARBA00023002"/>
    </source>
</evidence>
<evidence type="ECO:0000256" key="6">
    <source>
        <dbReference type="ARBA" id="ARBA00023033"/>
    </source>
</evidence>
<proteinExistence type="inferred from homology"/>
<evidence type="ECO:0000259" key="7">
    <source>
        <dbReference type="Pfam" id="PF01494"/>
    </source>
</evidence>
<evidence type="ECO:0000256" key="2">
    <source>
        <dbReference type="ARBA" id="ARBA00007992"/>
    </source>
</evidence>
<dbReference type="PANTHER" id="PTHR46720:SF3">
    <property type="entry name" value="FAD-BINDING DOMAIN-CONTAINING PROTEIN-RELATED"/>
    <property type="match status" value="1"/>
</dbReference>
<dbReference type="SUPFAM" id="SSF54373">
    <property type="entry name" value="FAD-linked reductases, C-terminal domain"/>
    <property type="match status" value="1"/>
</dbReference>
<comment type="cofactor">
    <cofactor evidence="1">
        <name>FAD</name>
        <dbReference type="ChEBI" id="CHEBI:57692"/>
    </cofactor>
</comment>
<dbReference type="InterPro" id="IPR002938">
    <property type="entry name" value="FAD-bd"/>
</dbReference>
<dbReference type="FunFam" id="3.50.50.60:FF:000153">
    <property type="entry name" value="Salicylate hydroxylase, putative"/>
    <property type="match status" value="1"/>
</dbReference>
<dbReference type="AlphaFoldDB" id="A0A8H4XNJ3"/>
<evidence type="ECO:0000256" key="1">
    <source>
        <dbReference type="ARBA" id="ARBA00001974"/>
    </source>
</evidence>
<dbReference type="Pfam" id="PF01494">
    <property type="entry name" value="FAD_binding_3"/>
    <property type="match status" value="1"/>
</dbReference>
<evidence type="ECO:0000256" key="3">
    <source>
        <dbReference type="ARBA" id="ARBA00022630"/>
    </source>
</evidence>